<reference evidence="4" key="1">
    <citation type="journal article" date="2019" name="Int. J. Syst. Evol. Microbiol.">
        <title>The Global Catalogue of Microorganisms (GCM) 10K type strain sequencing project: providing services to taxonomists for standard genome sequencing and annotation.</title>
        <authorList>
            <consortium name="The Broad Institute Genomics Platform"/>
            <consortium name="The Broad Institute Genome Sequencing Center for Infectious Disease"/>
            <person name="Wu L."/>
            <person name="Ma J."/>
        </authorList>
    </citation>
    <scope>NUCLEOTIDE SEQUENCE [LARGE SCALE GENOMIC DNA]</scope>
    <source>
        <strain evidence="4">CGMCC 4.7093</strain>
    </source>
</reference>
<dbReference type="EMBL" id="JBHSIV010000004">
    <property type="protein sequence ID" value="MFC5061650.1"/>
    <property type="molecule type" value="Genomic_DNA"/>
</dbReference>
<evidence type="ECO:0000259" key="2">
    <source>
        <dbReference type="Pfam" id="PF19802"/>
    </source>
</evidence>
<evidence type="ECO:0000259" key="1">
    <source>
        <dbReference type="Pfam" id="PF01636"/>
    </source>
</evidence>
<dbReference type="InterPro" id="IPR041726">
    <property type="entry name" value="ACAD10_11_N"/>
</dbReference>
<evidence type="ECO:0000313" key="4">
    <source>
        <dbReference type="Proteomes" id="UP001595947"/>
    </source>
</evidence>
<dbReference type="Gene3D" id="3.90.1200.10">
    <property type="match status" value="1"/>
</dbReference>
<dbReference type="Pfam" id="PF19802">
    <property type="entry name" value="DUF6285"/>
    <property type="match status" value="1"/>
</dbReference>
<keyword evidence="4" id="KW-1185">Reference proteome</keyword>
<dbReference type="PANTHER" id="PTHR21310:SF57">
    <property type="entry name" value="BLR2944 PROTEIN"/>
    <property type="match status" value="1"/>
</dbReference>
<protein>
    <submittedName>
        <fullName evidence="3">Phosphotransferase family protein</fullName>
        <ecNumber evidence="3">2.7.-.-</ecNumber>
    </submittedName>
</protein>
<dbReference type="GO" id="GO:0016740">
    <property type="term" value="F:transferase activity"/>
    <property type="evidence" value="ECO:0007669"/>
    <property type="project" value="UniProtKB-KW"/>
</dbReference>
<comment type="caution">
    <text evidence="3">The sequence shown here is derived from an EMBL/GenBank/DDBJ whole genome shotgun (WGS) entry which is preliminary data.</text>
</comment>
<feature type="domain" description="DUF6285" evidence="2">
    <location>
        <begin position="368"/>
        <end position="449"/>
    </location>
</feature>
<accession>A0ABV9YG12</accession>
<dbReference type="CDD" id="cd05154">
    <property type="entry name" value="ACAD10_11_N-like"/>
    <property type="match status" value="1"/>
</dbReference>
<keyword evidence="3" id="KW-0808">Transferase</keyword>
<dbReference type="Proteomes" id="UP001595947">
    <property type="component" value="Unassembled WGS sequence"/>
</dbReference>
<dbReference type="InterPro" id="IPR046252">
    <property type="entry name" value="DUF6285"/>
</dbReference>
<sequence length="456" mass="48725">MTAPRGGDELAAALAAVLGARTVTGLQRITAGASRETWAFDADDRALVLRRDPPGLPQPEGMRREAECFRAAAAVGIPVPALVAAGDGSDAVGTPYLVLARLEGETLPTRLLREDRFAAARAGLARELGRVLARIHAIDPGKVPSLDRVDDRLARLRAEHDAFGEPRPAVEAGLRWLADHPPVATAPAVVHGDFRHGNLLVGEDGLRGVLDWELAHVGDPREDLGWMCARVWRFGAAPEVGGFGSREDLFAGYDEVAGAAPDPAAVHWWEVFACVHWAVICRMQAQRHLSGAEPSVELAVLGRRAVEAEHDALLLLGLVEPGTTLPDEPCPSDSVAPHPVRPPTDRPTVDELLAAVEGFLVDELEPADDRSRYLARVARTSLAVVRRELALGPGLQRDHAAALARTGCHDDAELAAGLRSGTLRLDDEAVAAAVRSGTLGRLAVANPRYPITRPRR</sequence>
<dbReference type="InterPro" id="IPR011009">
    <property type="entry name" value="Kinase-like_dom_sf"/>
</dbReference>
<dbReference type="PANTHER" id="PTHR21310">
    <property type="entry name" value="AMINOGLYCOSIDE PHOSPHOTRANSFERASE-RELATED-RELATED"/>
    <property type="match status" value="1"/>
</dbReference>
<name>A0ABV9YG12_9PSEU</name>
<dbReference type="Pfam" id="PF01636">
    <property type="entry name" value="APH"/>
    <property type="match status" value="1"/>
</dbReference>
<evidence type="ECO:0000313" key="3">
    <source>
        <dbReference type="EMBL" id="MFC5061650.1"/>
    </source>
</evidence>
<dbReference type="Gene3D" id="3.30.200.20">
    <property type="entry name" value="Phosphorylase Kinase, domain 1"/>
    <property type="match status" value="1"/>
</dbReference>
<dbReference type="SUPFAM" id="SSF56112">
    <property type="entry name" value="Protein kinase-like (PK-like)"/>
    <property type="match status" value="1"/>
</dbReference>
<dbReference type="RefSeq" id="WP_378035001.1">
    <property type="nucleotide sequence ID" value="NZ_JBHSIV010000004.1"/>
</dbReference>
<proteinExistence type="predicted"/>
<gene>
    <name evidence="3" type="ORF">ACFPBZ_05505</name>
</gene>
<dbReference type="InterPro" id="IPR051678">
    <property type="entry name" value="AGP_Transferase"/>
</dbReference>
<organism evidence="3 4">
    <name type="scientific">Actinomycetospora atypica</name>
    <dbReference type="NCBI Taxonomy" id="1290095"/>
    <lineage>
        <taxon>Bacteria</taxon>
        <taxon>Bacillati</taxon>
        <taxon>Actinomycetota</taxon>
        <taxon>Actinomycetes</taxon>
        <taxon>Pseudonocardiales</taxon>
        <taxon>Pseudonocardiaceae</taxon>
        <taxon>Actinomycetospora</taxon>
    </lineage>
</organism>
<feature type="domain" description="Aminoglycoside phosphotransferase" evidence="1">
    <location>
        <begin position="26"/>
        <end position="257"/>
    </location>
</feature>
<dbReference type="EC" id="2.7.-.-" evidence="3"/>
<dbReference type="InterPro" id="IPR002575">
    <property type="entry name" value="Aminoglycoside_PTrfase"/>
</dbReference>